<reference evidence="2 3" key="1">
    <citation type="submission" date="2014-06" db="EMBL/GenBank/DDBJ databases">
        <title>Draft genome sequence of the putrescine producing strain Lactococcus lactis subsp cremoris GE214.</title>
        <authorList>
            <person name="Ladero V."/>
            <person name="Linares D.M."/>
            <person name="del Rio B."/>
            <person name="Mayo B."/>
            <person name="Martin M.C."/>
            <person name="Fernandez M."/>
            <person name="Alvarez M.A."/>
        </authorList>
    </citation>
    <scope>NUCLEOTIDE SEQUENCE [LARGE SCALE GENOMIC DNA]</scope>
    <source>
        <strain evidence="2 3">GE214</strain>
    </source>
</reference>
<sequence>MCLVYYNLSTLTLISEVIKYKLDYIHLSLWDGYNSKPENSEKSYAQLFKEILDTETKLLIVGGIFEEDKAADAIENYADLIAVARGTLLDPNFAKKITSGKGDTIIHKISPETVEYSQLTPGLLEAFSREDSLGLPPLPGGETIRNLHTGKYDI</sequence>
<dbReference type="GO" id="GO:0016491">
    <property type="term" value="F:oxidoreductase activity"/>
    <property type="evidence" value="ECO:0007669"/>
    <property type="project" value="InterPro"/>
</dbReference>
<dbReference type="EMBL" id="AZSI01000044">
    <property type="protein sequence ID" value="KEY62513.1"/>
    <property type="molecule type" value="Genomic_DNA"/>
</dbReference>
<dbReference type="Proteomes" id="UP000028401">
    <property type="component" value="Unassembled WGS sequence"/>
</dbReference>
<organism evidence="2 3">
    <name type="scientific">Lactococcus cremoris subsp. cremoris GE214</name>
    <dbReference type="NCBI Taxonomy" id="1415168"/>
    <lineage>
        <taxon>Bacteria</taxon>
        <taxon>Bacillati</taxon>
        <taxon>Bacillota</taxon>
        <taxon>Bacilli</taxon>
        <taxon>Lactobacillales</taxon>
        <taxon>Streptococcaceae</taxon>
        <taxon>Lactococcus</taxon>
        <taxon>Lactococcus cremoris subsp. cremoris</taxon>
    </lineage>
</organism>
<dbReference type="InterPro" id="IPR013785">
    <property type="entry name" value="Aldolase_TIM"/>
</dbReference>
<proteinExistence type="predicted"/>
<feature type="domain" description="NADH:flavin oxidoreductase/NADH oxidase N-terminal" evidence="1">
    <location>
        <begin position="14"/>
        <end position="101"/>
    </location>
</feature>
<comment type="caution">
    <text evidence="2">The sequence shown here is derived from an EMBL/GenBank/DDBJ whole genome shotgun (WGS) entry which is preliminary data.</text>
</comment>
<evidence type="ECO:0000259" key="1">
    <source>
        <dbReference type="Pfam" id="PF00724"/>
    </source>
</evidence>
<gene>
    <name evidence="2" type="ORF">U725_01351</name>
</gene>
<name>A0A084AB34_LACLC</name>
<dbReference type="Pfam" id="PF00724">
    <property type="entry name" value="Oxidored_FMN"/>
    <property type="match status" value="1"/>
</dbReference>
<accession>A0A084AB34</accession>
<dbReference type="InterPro" id="IPR001155">
    <property type="entry name" value="OxRdtase_FMN_N"/>
</dbReference>
<protein>
    <submittedName>
        <fullName evidence="2">NADH-dependent oxidoreductase</fullName>
    </submittedName>
</protein>
<dbReference type="AlphaFoldDB" id="A0A084AB34"/>
<dbReference type="PATRIC" id="fig|1415168.3.peg.1418"/>
<evidence type="ECO:0000313" key="2">
    <source>
        <dbReference type="EMBL" id="KEY62513.1"/>
    </source>
</evidence>
<dbReference type="Gene3D" id="3.20.20.70">
    <property type="entry name" value="Aldolase class I"/>
    <property type="match status" value="1"/>
</dbReference>
<evidence type="ECO:0000313" key="3">
    <source>
        <dbReference type="Proteomes" id="UP000028401"/>
    </source>
</evidence>
<dbReference type="SUPFAM" id="SSF51395">
    <property type="entry name" value="FMN-linked oxidoreductases"/>
    <property type="match status" value="1"/>
</dbReference>
<dbReference type="GO" id="GO:0010181">
    <property type="term" value="F:FMN binding"/>
    <property type="evidence" value="ECO:0007669"/>
    <property type="project" value="InterPro"/>
</dbReference>